<evidence type="ECO:0000256" key="14">
    <source>
        <dbReference type="ARBA" id="ARBA00023212"/>
    </source>
</evidence>
<dbReference type="Pfam" id="PF01044">
    <property type="entry name" value="Vinculin"/>
    <property type="match status" value="2"/>
</dbReference>
<name>A0A8C7XZD2_9TELE</name>
<dbReference type="Proteomes" id="UP000694383">
    <property type="component" value="Unplaced"/>
</dbReference>
<dbReference type="PANTHER" id="PTHR46180">
    <property type="entry name" value="VINCULIN"/>
    <property type="match status" value="1"/>
</dbReference>
<evidence type="ECO:0000256" key="17">
    <source>
        <dbReference type="SAM" id="MobiDB-lite"/>
    </source>
</evidence>
<dbReference type="GO" id="GO:0005198">
    <property type="term" value="F:structural molecule activity"/>
    <property type="evidence" value="ECO:0007669"/>
    <property type="project" value="InterPro"/>
</dbReference>
<evidence type="ECO:0000256" key="6">
    <source>
        <dbReference type="ARBA" id="ARBA00014125"/>
    </source>
</evidence>
<reference evidence="18" key="2">
    <citation type="submission" date="2025-09" db="UniProtKB">
        <authorList>
            <consortium name="Ensembl"/>
        </authorList>
    </citation>
    <scope>IDENTIFICATION</scope>
</reference>
<dbReference type="PROSITE" id="PS00664">
    <property type="entry name" value="VINCULIN_2"/>
    <property type="match status" value="1"/>
</dbReference>
<keyword evidence="19" id="KW-1185">Reference proteome</keyword>
<comment type="function">
    <text evidence="15">Actin filament (F-actin)-binding protein involved in cell-matrix adhesion and cell-cell adhesion. Regulates cell-surface E-cadherin expression and potentiates mechanosensing by the E-cadherin complex. May also play important roles in cell morphology and locomotion.</text>
</comment>
<dbReference type="FunFam" id="1.20.120.230:FF:000041">
    <property type="entry name" value="Vinculin"/>
    <property type="match status" value="1"/>
</dbReference>
<evidence type="ECO:0000256" key="9">
    <source>
        <dbReference type="ARBA" id="ARBA00022737"/>
    </source>
</evidence>
<dbReference type="GO" id="GO:0042383">
    <property type="term" value="C:sarcolemma"/>
    <property type="evidence" value="ECO:0007669"/>
    <property type="project" value="UniProtKB-SubCell"/>
</dbReference>
<keyword evidence="7" id="KW-1003">Cell membrane</keyword>
<feature type="compositionally biased region" description="Pro residues" evidence="17">
    <location>
        <begin position="796"/>
        <end position="812"/>
    </location>
</feature>
<organism evidence="18 19">
    <name type="scientific">Oryzias sinensis</name>
    <name type="common">Chinese medaka</name>
    <dbReference type="NCBI Taxonomy" id="183150"/>
    <lineage>
        <taxon>Eukaryota</taxon>
        <taxon>Metazoa</taxon>
        <taxon>Chordata</taxon>
        <taxon>Craniata</taxon>
        <taxon>Vertebrata</taxon>
        <taxon>Euteleostomi</taxon>
        <taxon>Actinopterygii</taxon>
        <taxon>Neopterygii</taxon>
        <taxon>Teleostei</taxon>
        <taxon>Neoteleostei</taxon>
        <taxon>Acanthomorphata</taxon>
        <taxon>Ovalentaria</taxon>
        <taxon>Atherinomorphae</taxon>
        <taxon>Beloniformes</taxon>
        <taxon>Adrianichthyidae</taxon>
        <taxon>Oryziinae</taxon>
        <taxon>Oryzias</taxon>
    </lineage>
</organism>
<feature type="region of interest" description="Disordered" evidence="17">
    <location>
        <begin position="772"/>
        <end position="831"/>
    </location>
</feature>
<evidence type="ECO:0000256" key="3">
    <source>
        <dbReference type="ARBA" id="ARBA00004278"/>
    </source>
</evidence>
<keyword evidence="14" id="KW-0206">Cytoskeleton</keyword>
<evidence type="ECO:0000256" key="8">
    <source>
        <dbReference type="ARBA" id="ARBA00022490"/>
    </source>
</evidence>
<dbReference type="GeneTree" id="ENSGT01030000234543"/>
<evidence type="ECO:0000313" key="18">
    <source>
        <dbReference type="Ensembl" id="ENSOSIP00000019642.1"/>
    </source>
</evidence>
<proteinExistence type="inferred from homology"/>
<evidence type="ECO:0000256" key="13">
    <source>
        <dbReference type="ARBA" id="ARBA00023203"/>
    </source>
</evidence>
<sequence length="1061" mass="116904">MCLFDMFPLSQMCVLRVENSCSKLVQAAQMLKSDPYSVPARDYLIDGSRGILSGTSDLLLTFDEAEVRKIIRVCKGILEYLTVAEVVETMEDLITYTKNLGPGMTKMSKMIEERQQELTHQEHRQMLVSSMNTIKELLPVLISAIKIFVATKSTRGAGVEEAERNRRFTFEKMSTEINEIIRVLQLTTWDEDAWANKDMEALKRSLALIESRMAQAKSWLKDPHGQPGDSGELALRVILDEAGKVGELCAGKERKDVLATTKALGQMTDQIADLRARGQGPTPGCVQRAGQCSQGLDLLYGKVDSAARRLEALISAKQAIARKLDAAQAWLADPNGGPEGEENIRALLAEAKRIADLCEDPKERDDILRSISEIAGLTTRLAELRKQGKGDSPEARALAKQIGGALLTLQSKTNRAVANMRPAKPAVTLEGKMEQALRWVINPGVDDRGVGQAAIRGMVGEGRRLAAGLLGPYRQDMIGRCDRTEGLMAALADMAARGEAEAPHARVTAAQLQDSLKDLRQHMQEVMTQDVSDVFSDTTTPIKLLAVAATAPPDAPNREEVFEERAGNFETHANRLGATAEKAAAVGTANKSTVEGIHATVKHARELTPQVTSAARILLRNPGNKAAYEHFDTMKNQWIDNVERLTGLVDEAIDTKSLLDASEEAIKKDIDKCRVAMANVQPQMLVAGATSIARRANRVLLVAKREVENSEDPRFRDCVKHASDILSHTISPMVMDAKAVAGNIQDKALQKAYLDSCLRILAAVGKVREAFQPQEPDFPPPPPDLDQLHVSDEQAPPKPPLPEGEVPPPRPPPPEEKDEEFPEQKAGEVLSEPMMVAARQLHDEARKWSSKPEDEEAIEEREVDDEDEFTDGEDDYEPELLMMPSNQPVNQPILAAAQSLHQEARKWSSKGNDIIAAAKRMALLMAEMSRLVRGGSGNKRALIQCAKDIAKASDEVTRLAKEVAKQCTDRRIRTNLLQVCERIPTISTQLKILSTVKATMLGRTNISEEESEQATEMLVHNAQNLMQSVKETVREAEAASIKIRTDAGFTLRWVRKTPWYQ</sequence>
<dbReference type="FunFam" id="1.20.120.230:FF:000010">
    <property type="entry name" value="Vinculin a"/>
    <property type="match status" value="1"/>
</dbReference>
<evidence type="ECO:0000256" key="15">
    <source>
        <dbReference type="ARBA" id="ARBA00024757"/>
    </source>
</evidence>
<reference evidence="18" key="1">
    <citation type="submission" date="2025-08" db="UniProtKB">
        <authorList>
            <consortium name="Ensembl"/>
        </authorList>
    </citation>
    <scope>IDENTIFICATION</scope>
</reference>
<dbReference type="AlphaFoldDB" id="A0A8C7XZD2"/>
<dbReference type="Ensembl" id="ENSOSIT00000020747.1">
    <property type="protein sequence ID" value="ENSOSIP00000019642.1"/>
    <property type="gene ID" value="ENSOSIG00000010548.1"/>
</dbReference>
<accession>A0A8C7XZD2</accession>
<dbReference type="InterPro" id="IPR036723">
    <property type="entry name" value="Alpha-catenin/vinculin-like_sf"/>
</dbReference>
<evidence type="ECO:0000256" key="16">
    <source>
        <dbReference type="ARBA" id="ARBA00033411"/>
    </source>
</evidence>
<dbReference type="PROSITE" id="PS00663">
    <property type="entry name" value="VINCULIN_1"/>
    <property type="match status" value="1"/>
</dbReference>
<evidence type="ECO:0000256" key="4">
    <source>
        <dbReference type="ARBA" id="ARBA00004536"/>
    </source>
</evidence>
<dbReference type="Gene3D" id="1.20.120.230">
    <property type="entry name" value="Alpha-catenin/vinculin-like"/>
    <property type="match status" value="2"/>
</dbReference>
<evidence type="ECO:0000313" key="19">
    <source>
        <dbReference type="Proteomes" id="UP000694383"/>
    </source>
</evidence>
<keyword evidence="13" id="KW-0009">Actin-binding</keyword>
<comment type="subcellular location">
    <subcellularLocation>
        <location evidence="4">Cell junction</location>
        <location evidence="4">Adherens junction</location>
    </subcellularLocation>
    <subcellularLocation>
        <location evidence="3">Cell membrane</location>
        <location evidence="3">Sarcolemma</location>
        <topology evidence="3">Peripheral membrane protein</topology>
        <orientation evidence="3">Cytoplasmic side</orientation>
    </subcellularLocation>
    <subcellularLocation>
        <location evidence="1">Cell projection</location>
        <location evidence="1">Podosome</location>
    </subcellularLocation>
    <subcellularLocation>
        <location evidence="2">Cytoplasm</location>
        <location evidence="2">Cytoskeleton</location>
    </subcellularLocation>
</comment>
<keyword evidence="8" id="KW-0963">Cytoplasm</keyword>
<dbReference type="InterPro" id="IPR017997">
    <property type="entry name" value="Vinculin"/>
</dbReference>
<dbReference type="PRINTS" id="PR00806">
    <property type="entry name" value="VINCULIN"/>
</dbReference>
<evidence type="ECO:0000256" key="10">
    <source>
        <dbReference type="ARBA" id="ARBA00022889"/>
    </source>
</evidence>
<protein>
    <recommendedName>
        <fullName evidence="6">Vinculin</fullName>
    </recommendedName>
    <alternativeName>
        <fullName evidence="16">Metavinculin</fullName>
    </alternativeName>
</protein>
<feature type="compositionally biased region" description="Acidic residues" evidence="17">
    <location>
        <begin position="853"/>
        <end position="872"/>
    </location>
</feature>
<comment type="similarity">
    <text evidence="5">Belongs to the vinculin/alpha-catenin family.</text>
</comment>
<dbReference type="InterPro" id="IPR000633">
    <property type="entry name" value="Vinculin_CS"/>
</dbReference>
<dbReference type="GO" id="GO:0005912">
    <property type="term" value="C:adherens junction"/>
    <property type="evidence" value="ECO:0007669"/>
    <property type="project" value="UniProtKB-SubCell"/>
</dbReference>
<dbReference type="GO" id="GO:0007155">
    <property type="term" value="P:cell adhesion"/>
    <property type="evidence" value="ECO:0007669"/>
    <property type="project" value="UniProtKB-KW"/>
</dbReference>
<evidence type="ECO:0000256" key="1">
    <source>
        <dbReference type="ARBA" id="ARBA00004188"/>
    </source>
</evidence>
<keyword evidence="9" id="KW-0677">Repeat</keyword>
<dbReference type="GO" id="GO:0002102">
    <property type="term" value="C:podosome"/>
    <property type="evidence" value="ECO:0007669"/>
    <property type="project" value="UniProtKB-SubCell"/>
</dbReference>
<dbReference type="Gene3D" id="1.20.120.810">
    <property type="entry name" value="Vinculin, Vh2 four-helix bundle"/>
    <property type="match status" value="3"/>
</dbReference>
<feature type="compositionally biased region" description="Basic and acidic residues" evidence="17">
    <location>
        <begin position="843"/>
        <end position="852"/>
    </location>
</feature>
<evidence type="ECO:0000256" key="12">
    <source>
        <dbReference type="ARBA" id="ARBA00023136"/>
    </source>
</evidence>
<dbReference type="InterPro" id="IPR006077">
    <property type="entry name" value="Vinculin/catenin"/>
</dbReference>
<keyword evidence="12" id="KW-0472">Membrane</keyword>
<feature type="region of interest" description="Disordered" evidence="17">
    <location>
        <begin position="843"/>
        <end position="872"/>
    </location>
</feature>
<evidence type="ECO:0000256" key="7">
    <source>
        <dbReference type="ARBA" id="ARBA00022475"/>
    </source>
</evidence>
<evidence type="ECO:0000256" key="2">
    <source>
        <dbReference type="ARBA" id="ARBA00004245"/>
    </source>
</evidence>
<keyword evidence="10" id="KW-0130">Cell adhesion</keyword>
<dbReference type="SUPFAM" id="SSF47220">
    <property type="entry name" value="alpha-catenin/vinculin-like"/>
    <property type="match status" value="7"/>
</dbReference>
<evidence type="ECO:0000256" key="11">
    <source>
        <dbReference type="ARBA" id="ARBA00022949"/>
    </source>
</evidence>
<keyword evidence="11" id="KW-0965">Cell junction</keyword>
<dbReference type="GO" id="GO:0051015">
    <property type="term" value="F:actin filament binding"/>
    <property type="evidence" value="ECO:0007669"/>
    <property type="project" value="InterPro"/>
</dbReference>
<evidence type="ECO:0000256" key="5">
    <source>
        <dbReference type="ARBA" id="ARBA00008376"/>
    </source>
</evidence>